<proteinExistence type="predicted"/>
<dbReference type="InterPro" id="IPR011990">
    <property type="entry name" value="TPR-like_helical_dom_sf"/>
</dbReference>
<name>A0A852TRX2_9ACTN</name>
<dbReference type="Proteomes" id="UP000589036">
    <property type="component" value="Unassembled WGS sequence"/>
</dbReference>
<dbReference type="Gene3D" id="1.25.40.10">
    <property type="entry name" value="Tetratricopeptide repeat domain"/>
    <property type="match status" value="1"/>
</dbReference>
<sequence length="236" mass="25516">MENLMQFSLPGPNRSLLARALAEAASLTGWQALDTGEIQKAWRFYEIAKAAAREGENPAILAHVTAEQTYALLDSGRAEDALALVSYAHRQQAHRLPALLRSWLFAAEGEVCAALGDEQETRRVLEEAARRLPTGPEDLELPFLMLNETHLARWRGHCLARLGAREAVEDLASALDGMQGAALGRAEAGLRVDLALALTAQGDVTEAQKHARRAADLAGRTGSARQRARIAKLLAA</sequence>
<reference evidence="1 2" key="1">
    <citation type="submission" date="2020-07" db="EMBL/GenBank/DDBJ databases">
        <title>Sequencing the genomes of 1000 actinobacteria strains.</title>
        <authorList>
            <person name="Klenk H.-P."/>
        </authorList>
    </citation>
    <scope>NUCLEOTIDE SEQUENCE [LARGE SCALE GENOMIC DNA]</scope>
    <source>
        <strain evidence="1 2">CXB654</strain>
    </source>
</reference>
<accession>A0A852TRX2</accession>
<gene>
    <name evidence="1" type="ORF">HDA32_001818</name>
</gene>
<protein>
    <submittedName>
        <fullName evidence="1">Tetratricopeptide (TPR) repeat protein</fullName>
    </submittedName>
</protein>
<comment type="caution">
    <text evidence="1">The sequence shown here is derived from an EMBL/GenBank/DDBJ whole genome shotgun (WGS) entry which is preliminary data.</text>
</comment>
<organism evidence="1 2">
    <name type="scientific">Spinactinospora alkalitolerans</name>
    <dbReference type="NCBI Taxonomy" id="687207"/>
    <lineage>
        <taxon>Bacteria</taxon>
        <taxon>Bacillati</taxon>
        <taxon>Actinomycetota</taxon>
        <taxon>Actinomycetes</taxon>
        <taxon>Streptosporangiales</taxon>
        <taxon>Nocardiopsidaceae</taxon>
        <taxon>Spinactinospora</taxon>
    </lineage>
</organism>
<dbReference type="AlphaFoldDB" id="A0A852TRX2"/>
<dbReference type="RefSeq" id="WP_218882383.1">
    <property type="nucleotide sequence ID" value="NZ_BAAAYY010000033.1"/>
</dbReference>
<dbReference type="SUPFAM" id="SSF48452">
    <property type="entry name" value="TPR-like"/>
    <property type="match status" value="1"/>
</dbReference>
<evidence type="ECO:0000313" key="2">
    <source>
        <dbReference type="Proteomes" id="UP000589036"/>
    </source>
</evidence>
<dbReference type="EMBL" id="JACCCC010000001">
    <property type="protein sequence ID" value="NYE46698.1"/>
    <property type="molecule type" value="Genomic_DNA"/>
</dbReference>
<evidence type="ECO:0000313" key="1">
    <source>
        <dbReference type="EMBL" id="NYE46698.1"/>
    </source>
</evidence>
<keyword evidence="2" id="KW-1185">Reference proteome</keyword>